<evidence type="ECO:0000313" key="11">
    <source>
        <dbReference type="Proteomes" id="UP000283841"/>
    </source>
</evidence>
<dbReference type="RefSeq" id="XP_028484038.1">
    <property type="nucleotide sequence ID" value="XM_028628524.1"/>
</dbReference>
<evidence type="ECO:0000313" key="10">
    <source>
        <dbReference type="EMBL" id="RWQ94393.1"/>
    </source>
</evidence>
<feature type="transmembrane region" description="Helical" evidence="8">
    <location>
        <begin position="75"/>
        <end position="96"/>
    </location>
</feature>
<feature type="region of interest" description="Disordered" evidence="7">
    <location>
        <begin position="1"/>
        <end position="28"/>
    </location>
</feature>
<dbReference type="GO" id="GO:0022857">
    <property type="term" value="F:transmembrane transporter activity"/>
    <property type="evidence" value="ECO:0007669"/>
    <property type="project" value="InterPro"/>
</dbReference>
<dbReference type="Proteomes" id="UP000283841">
    <property type="component" value="Unassembled WGS sequence"/>
</dbReference>
<proteinExistence type="inferred from homology"/>
<dbReference type="InterPro" id="IPR011701">
    <property type="entry name" value="MFS"/>
</dbReference>
<gene>
    <name evidence="10" type="ORF">C8Q69DRAFT_433879</name>
</gene>
<dbReference type="FunFam" id="1.20.1250.20:FF:000171">
    <property type="entry name" value="MFS general substrate transporter"/>
    <property type="match status" value="1"/>
</dbReference>
<dbReference type="VEuPathDB" id="FungiDB:C8Q69DRAFT_433879"/>
<feature type="transmembrane region" description="Helical" evidence="8">
    <location>
        <begin position="133"/>
        <end position="155"/>
    </location>
</feature>
<reference evidence="10 11" key="1">
    <citation type="journal article" date="2018" name="Front. Microbiol.">
        <title>Genomic and genetic insights into a cosmopolitan fungus, Paecilomyces variotii (Eurotiales).</title>
        <authorList>
            <person name="Urquhart A.S."/>
            <person name="Mondo S.J."/>
            <person name="Makela M.R."/>
            <person name="Hane J.K."/>
            <person name="Wiebenga A."/>
            <person name="He G."/>
            <person name="Mihaltcheva S."/>
            <person name="Pangilinan J."/>
            <person name="Lipzen A."/>
            <person name="Barry K."/>
            <person name="de Vries R.P."/>
            <person name="Grigoriev I.V."/>
            <person name="Idnurm A."/>
        </authorList>
    </citation>
    <scope>NUCLEOTIDE SEQUENCE [LARGE SCALE GENOMIC DNA]</scope>
    <source>
        <strain evidence="10 11">CBS 101075</strain>
    </source>
</reference>
<sequence>MDTDIAKGPQVKPDHVAAELPTRDHESMDNGDATEVVALGSVDHALAAKMRLVNEAIEQLGLTGYHVKLFFLNGFGYAVDSLLLFLMSIAASQVVLEYNPPFTHGAQLAFYIALFIGALFWGSTADIVGRKFAFNFSLLISAVFAIAAGGASSYIGWASLVAVSAFGSGGNLVLDTTVFLEYLPGSKQWLLTLLAAWWGVGQFVAGVIAWGFMSNYSCPSDGSVPCTKENNMGWRYLFYTSGSLVFVMSIARVLIIRFHETPKYLLCQGQDELVVKQLRSLAEKYHRPCDLTLERLEECGQITTTHANKPTSPVEIWVHVRGLFSTKRLAISTALVWFSWALIGLGYSLYYVFLPDYLASRAEKSGDSSAYITWRNYAITNLMSIPGPIIAAFMSETRLLGRKYTMAIGAIMTMVFFFAYTAVRTDAQNLGFSCAISVTINIYYGTLYAYTVEVMPSAHRGTGNGIAVSFNRLMGTMSAVVGTFASTSSSVPIYVCAAMLGVAGITAVLFPFETRGKRSV</sequence>
<evidence type="ECO:0000256" key="7">
    <source>
        <dbReference type="SAM" id="MobiDB-lite"/>
    </source>
</evidence>
<comment type="caution">
    <text evidence="10">The sequence shown here is derived from an EMBL/GenBank/DDBJ whole genome shotgun (WGS) entry which is preliminary data.</text>
</comment>
<dbReference type="PANTHER" id="PTHR23511">
    <property type="entry name" value="SYNAPTIC VESICLE GLYCOPROTEIN 2"/>
    <property type="match status" value="1"/>
</dbReference>
<feature type="transmembrane region" description="Helical" evidence="8">
    <location>
        <begin position="491"/>
        <end position="512"/>
    </location>
</feature>
<accession>A0A443HRE5</accession>
<dbReference type="PROSITE" id="PS50850">
    <property type="entry name" value="MFS"/>
    <property type="match status" value="1"/>
</dbReference>
<dbReference type="Pfam" id="PF07690">
    <property type="entry name" value="MFS_1"/>
    <property type="match status" value="1"/>
</dbReference>
<keyword evidence="11" id="KW-1185">Reference proteome</keyword>
<evidence type="ECO:0000259" key="9">
    <source>
        <dbReference type="PROSITE" id="PS50850"/>
    </source>
</evidence>
<dbReference type="GeneID" id="39597801"/>
<feature type="compositionally biased region" description="Basic and acidic residues" evidence="7">
    <location>
        <begin position="12"/>
        <end position="28"/>
    </location>
</feature>
<evidence type="ECO:0000256" key="2">
    <source>
        <dbReference type="ARBA" id="ARBA00008335"/>
    </source>
</evidence>
<dbReference type="STRING" id="264951.A0A443HRE5"/>
<dbReference type="CDD" id="cd17316">
    <property type="entry name" value="MFS_SV2_like"/>
    <property type="match status" value="1"/>
</dbReference>
<keyword evidence="5 8" id="KW-1133">Transmembrane helix</keyword>
<feature type="transmembrane region" description="Helical" evidence="8">
    <location>
        <begin position="406"/>
        <end position="423"/>
    </location>
</feature>
<dbReference type="GO" id="GO:0016020">
    <property type="term" value="C:membrane"/>
    <property type="evidence" value="ECO:0007669"/>
    <property type="project" value="UniProtKB-SubCell"/>
</dbReference>
<feature type="transmembrane region" description="Helical" evidence="8">
    <location>
        <begin position="429"/>
        <end position="450"/>
    </location>
</feature>
<dbReference type="PANTHER" id="PTHR23511:SF4">
    <property type="entry name" value="MAJOR FACILITATOR SUPERFAMILY (MFS) PROFILE DOMAIN-CONTAINING PROTEIN"/>
    <property type="match status" value="1"/>
</dbReference>
<evidence type="ECO:0000256" key="1">
    <source>
        <dbReference type="ARBA" id="ARBA00004141"/>
    </source>
</evidence>
<feature type="transmembrane region" description="Helical" evidence="8">
    <location>
        <begin position="190"/>
        <end position="213"/>
    </location>
</feature>
<keyword evidence="4 8" id="KW-0812">Transmembrane</keyword>
<evidence type="ECO:0000256" key="5">
    <source>
        <dbReference type="ARBA" id="ARBA00022989"/>
    </source>
</evidence>
<dbReference type="Gene3D" id="1.20.1250.20">
    <property type="entry name" value="MFS general substrate transporter like domains"/>
    <property type="match status" value="1"/>
</dbReference>
<dbReference type="EMBL" id="RCNU01000007">
    <property type="protein sequence ID" value="RWQ94393.1"/>
    <property type="molecule type" value="Genomic_DNA"/>
</dbReference>
<keyword evidence="6 8" id="KW-0472">Membrane</keyword>
<comment type="similarity">
    <text evidence="2">Belongs to the major facilitator superfamily.</text>
</comment>
<feature type="transmembrane region" description="Helical" evidence="8">
    <location>
        <begin position="102"/>
        <end position="121"/>
    </location>
</feature>
<organism evidence="10 11">
    <name type="scientific">Byssochlamys spectabilis</name>
    <name type="common">Paecilomyces variotii</name>
    <dbReference type="NCBI Taxonomy" id="264951"/>
    <lineage>
        <taxon>Eukaryota</taxon>
        <taxon>Fungi</taxon>
        <taxon>Dikarya</taxon>
        <taxon>Ascomycota</taxon>
        <taxon>Pezizomycotina</taxon>
        <taxon>Eurotiomycetes</taxon>
        <taxon>Eurotiomycetidae</taxon>
        <taxon>Eurotiales</taxon>
        <taxon>Thermoascaceae</taxon>
        <taxon>Paecilomyces</taxon>
    </lineage>
</organism>
<keyword evidence="3" id="KW-0813">Transport</keyword>
<dbReference type="InterPro" id="IPR020846">
    <property type="entry name" value="MFS_dom"/>
</dbReference>
<dbReference type="InterPro" id="IPR036259">
    <property type="entry name" value="MFS_trans_sf"/>
</dbReference>
<feature type="transmembrane region" description="Helical" evidence="8">
    <location>
        <begin position="233"/>
        <end position="255"/>
    </location>
</feature>
<feature type="transmembrane region" description="Helical" evidence="8">
    <location>
        <begin position="374"/>
        <end position="394"/>
    </location>
</feature>
<feature type="domain" description="Major facilitator superfamily (MFS) profile" evidence="9">
    <location>
        <begin position="66"/>
        <end position="515"/>
    </location>
</feature>
<comment type="subcellular location">
    <subcellularLocation>
        <location evidence="1">Membrane</location>
        <topology evidence="1">Multi-pass membrane protein</topology>
    </subcellularLocation>
</comment>
<evidence type="ECO:0000256" key="8">
    <source>
        <dbReference type="SAM" id="Phobius"/>
    </source>
</evidence>
<name>A0A443HRE5_BYSSP</name>
<dbReference type="SUPFAM" id="SSF103473">
    <property type="entry name" value="MFS general substrate transporter"/>
    <property type="match status" value="1"/>
</dbReference>
<evidence type="ECO:0000256" key="3">
    <source>
        <dbReference type="ARBA" id="ARBA00022448"/>
    </source>
</evidence>
<protein>
    <submittedName>
        <fullName evidence="10">Membrane transporter</fullName>
    </submittedName>
</protein>
<feature type="transmembrane region" description="Helical" evidence="8">
    <location>
        <begin position="329"/>
        <end position="354"/>
    </location>
</feature>
<evidence type="ECO:0000256" key="6">
    <source>
        <dbReference type="ARBA" id="ARBA00023136"/>
    </source>
</evidence>
<evidence type="ECO:0000256" key="4">
    <source>
        <dbReference type="ARBA" id="ARBA00022692"/>
    </source>
</evidence>
<dbReference type="AlphaFoldDB" id="A0A443HRE5"/>